<reference evidence="1 2" key="1">
    <citation type="submission" date="2018-10" db="EMBL/GenBank/DDBJ databases">
        <authorList>
            <person name="Li J."/>
        </authorList>
    </citation>
    <scope>NUCLEOTIDE SEQUENCE [LARGE SCALE GENOMIC DNA]</scope>
    <source>
        <strain evidence="1 2">JCM 11654</strain>
    </source>
</reference>
<dbReference type="RefSeq" id="WP_121687803.1">
    <property type="nucleotide sequence ID" value="NZ_RCUY01000002.1"/>
</dbReference>
<evidence type="ECO:0000313" key="1">
    <source>
        <dbReference type="EMBL" id="RLP84205.1"/>
    </source>
</evidence>
<organism evidence="1 2">
    <name type="scientific">Mycetocola lacteus</name>
    <dbReference type="NCBI Taxonomy" id="76637"/>
    <lineage>
        <taxon>Bacteria</taxon>
        <taxon>Bacillati</taxon>
        <taxon>Actinomycetota</taxon>
        <taxon>Actinomycetes</taxon>
        <taxon>Micrococcales</taxon>
        <taxon>Microbacteriaceae</taxon>
        <taxon>Mycetocola</taxon>
    </lineage>
</organism>
<comment type="caution">
    <text evidence="1">The sequence shown here is derived from an EMBL/GenBank/DDBJ whole genome shotgun (WGS) entry which is preliminary data.</text>
</comment>
<name>A0A3L7AWA2_9MICO</name>
<dbReference type="Proteomes" id="UP000269438">
    <property type="component" value="Unassembled WGS sequence"/>
</dbReference>
<dbReference type="OrthoDB" id="5114823at2"/>
<protein>
    <submittedName>
        <fullName evidence="1">Uncharacterized protein</fullName>
    </submittedName>
</protein>
<dbReference type="AlphaFoldDB" id="A0A3L7AWA2"/>
<proteinExistence type="predicted"/>
<evidence type="ECO:0000313" key="2">
    <source>
        <dbReference type="Proteomes" id="UP000269438"/>
    </source>
</evidence>
<keyword evidence="2" id="KW-1185">Reference proteome</keyword>
<dbReference type="EMBL" id="RCUY01000002">
    <property type="protein sequence ID" value="RLP84205.1"/>
    <property type="molecule type" value="Genomic_DNA"/>
</dbReference>
<sequence length="118" mass="13146">MRTTANDLIRLRRDATLERAVLIEAHARAGEDPHDFIPTLPTIDELVVTELRNSEIDDRGLTAQYILARMAGASSRPEAALHAADADRVEREILREIGLIHPELARTVWSMLGRLDAA</sequence>
<accession>A0A3L7AWA2</accession>
<gene>
    <name evidence="1" type="ORF">D9V34_05310</name>
</gene>